<proteinExistence type="predicted"/>
<organism evidence="1">
    <name type="scientific">hydrocarbon metagenome</name>
    <dbReference type="NCBI Taxonomy" id="938273"/>
    <lineage>
        <taxon>unclassified sequences</taxon>
        <taxon>metagenomes</taxon>
        <taxon>ecological metagenomes</taxon>
    </lineage>
</organism>
<accession>A0A0W8E5Y8</accession>
<reference evidence="1" key="1">
    <citation type="journal article" date="2015" name="Proc. Natl. Acad. Sci. U.S.A.">
        <title>Networks of energetic and metabolic interactions define dynamics in microbial communities.</title>
        <authorList>
            <person name="Embree M."/>
            <person name="Liu J.K."/>
            <person name="Al-Bassam M.M."/>
            <person name="Zengler K."/>
        </authorList>
    </citation>
    <scope>NUCLEOTIDE SEQUENCE</scope>
</reference>
<dbReference type="AlphaFoldDB" id="A0A0W8E5Y8"/>
<dbReference type="InterPro" id="IPR011044">
    <property type="entry name" value="Quino_amine_DH_bsu"/>
</dbReference>
<dbReference type="EMBL" id="LNQE01001860">
    <property type="protein sequence ID" value="KUG04090.1"/>
    <property type="molecule type" value="Genomic_DNA"/>
</dbReference>
<protein>
    <submittedName>
        <fullName evidence="1">Uncharacterized protein</fullName>
    </submittedName>
</protein>
<sequence>MFKYNYLGNYPNDRENGWSEELQGVCSDGQNWYFTQRNKLWKFPLTYDLNKKIKKADPEQGILMTPLEGYLAMKGAYNHMGDLDYYNGFVFVPVEPANNMFRARVAMYRAETLELVSYNYLNSPKGPWCAIEPRSGLLFSSAFYDVDCLQVYALEIVNGQYLITPFSHNLFLYDEKGNPLKLQRLQGGAFSRRTGLLYLVSDTDSNGGIIVINPATGKRVSRIPVDYDPTLLDYTREELEGITILDLDDGIAPGVKGQVHLVMIDNVGSGDDDLYFKHYSVPLESEKEPLPPELGSTEIARPDKKMYVANQSPSKMEVHSVNCNRAKNIAPANQIEFSSLQEALDQGYDGCYYCLRPFHTR</sequence>
<gene>
    <name evidence="1" type="ORF">ASZ90_018536</name>
</gene>
<name>A0A0W8E5Y8_9ZZZZ</name>
<comment type="caution">
    <text evidence="1">The sequence shown here is derived from an EMBL/GenBank/DDBJ whole genome shotgun (WGS) entry which is preliminary data.</text>
</comment>
<evidence type="ECO:0000313" key="1">
    <source>
        <dbReference type="EMBL" id="KUG04090.1"/>
    </source>
</evidence>
<dbReference type="SUPFAM" id="SSF50969">
    <property type="entry name" value="YVTN repeat-like/Quinoprotein amine dehydrogenase"/>
    <property type="match status" value="1"/>
</dbReference>